<protein>
    <submittedName>
        <fullName evidence="2">Uncharacterized protein</fullName>
    </submittedName>
</protein>
<dbReference type="EMBL" id="CP000352">
    <property type="protein sequence ID" value="ADC45083.1"/>
    <property type="molecule type" value="Genomic_DNA"/>
</dbReference>
<keyword evidence="1" id="KW-0472">Membrane</keyword>
<dbReference type="HOGENOM" id="CLU_2919459_0_0_4"/>
<accession>D3DXR3</accession>
<dbReference type="Proteomes" id="UP000002429">
    <property type="component" value="Chromosome"/>
</dbReference>
<evidence type="ECO:0000313" key="3">
    <source>
        <dbReference type="Proteomes" id="UP000002429"/>
    </source>
</evidence>
<proteinExistence type="predicted"/>
<keyword evidence="1" id="KW-1133">Transmembrane helix</keyword>
<keyword evidence="1" id="KW-0812">Transmembrane</keyword>
<dbReference type="AlphaFoldDB" id="D3DXR3"/>
<dbReference type="KEGG" id="rme:Rmet_6473"/>
<keyword evidence="3" id="KW-1185">Reference proteome</keyword>
<name>D3DXR3_CUPMC</name>
<evidence type="ECO:0000313" key="2">
    <source>
        <dbReference type="EMBL" id="ADC45083.1"/>
    </source>
</evidence>
<sequence length="61" mass="6609">MRVGHGVRERPALRGVFLFGDMQPVHVDDEIGGYATGILQFLMVGAVAALSYCADNLADWT</sequence>
<feature type="transmembrane region" description="Helical" evidence="1">
    <location>
        <begin position="31"/>
        <end position="54"/>
    </location>
</feature>
<dbReference type="STRING" id="266264.Rmet_6473"/>
<gene>
    <name evidence="2" type="ordered locus">Rmet_6473</name>
</gene>
<evidence type="ECO:0000256" key="1">
    <source>
        <dbReference type="SAM" id="Phobius"/>
    </source>
</evidence>
<organism evidence="2 3">
    <name type="scientific">Cupriavidus metallidurans (strain ATCC 43123 / DSM 2839 / NBRC 102507 / CH34)</name>
    <name type="common">Ralstonia metallidurans</name>
    <dbReference type="NCBI Taxonomy" id="266264"/>
    <lineage>
        <taxon>Bacteria</taxon>
        <taxon>Pseudomonadati</taxon>
        <taxon>Pseudomonadota</taxon>
        <taxon>Betaproteobacteria</taxon>
        <taxon>Burkholderiales</taxon>
        <taxon>Burkholderiaceae</taxon>
        <taxon>Cupriavidus</taxon>
    </lineage>
</organism>
<reference evidence="3" key="1">
    <citation type="journal article" date="2010" name="PLoS ONE">
        <title>The complete genome sequence of Cupriavidus metallidurans strain CH34, a master survivalist in harsh and anthropogenic environments.</title>
        <authorList>
            <person name="Janssen P.J."/>
            <person name="Van Houdt R."/>
            <person name="Moors H."/>
            <person name="Monsieurs P."/>
            <person name="Morin N."/>
            <person name="Michaux A."/>
            <person name="Benotmane M.A."/>
            <person name="Leys N."/>
            <person name="Vallaeys T."/>
            <person name="Lapidus A."/>
            <person name="Monchy S."/>
            <person name="Medigue C."/>
            <person name="Taghavi S."/>
            <person name="McCorkle S."/>
            <person name="Dunn J."/>
            <person name="van der Lelie D."/>
            <person name="Mergeay M."/>
        </authorList>
    </citation>
    <scope>NUCLEOTIDE SEQUENCE [LARGE SCALE GENOMIC DNA]</scope>
    <source>
        <strain evidence="3">ATCC 43123 / DSM 2839 / NBRC 102507 / CH34</strain>
    </source>
</reference>